<dbReference type="Proteomes" id="UP000242164">
    <property type="component" value="Unassembled WGS sequence"/>
</dbReference>
<evidence type="ECO:0008006" key="3">
    <source>
        <dbReference type="Google" id="ProtNLM"/>
    </source>
</evidence>
<dbReference type="EMBL" id="FMIK01000024">
    <property type="protein sequence ID" value="SCL91841.1"/>
    <property type="molecule type" value="Genomic_DNA"/>
</dbReference>
<gene>
    <name evidence="1" type="ORF">BCB44BAC_01946</name>
</gene>
<organism evidence="1 2">
    <name type="scientific">Bacillus cytotoxicus</name>
    <dbReference type="NCBI Taxonomy" id="580165"/>
    <lineage>
        <taxon>Bacteria</taxon>
        <taxon>Bacillati</taxon>
        <taxon>Bacillota</taxon>
        <taxon>Bacilli</taxon>
        <taxon>Bacillales</taxon>
        <taxon>Bacillaceae</taxon>
        <taxon>Bacillus</taxon>
        <taxon>Bacillus cereus group</taxon>
    </lineage>
</organism>
<proteinExistence type="predicted"/>
<accession>A0AAX2CGN3</accession>
<comment type="caution">
    <text evidence="1">The sequence shown here is derived from an EMBL/GenBank/DDBJ whole genome shotgun (WGS) entry which is preliminary data.</text>
</comment>
<name>A0AAX2CGN3_9BACI</name>
<evidence type="ECO:0000313" key="2">
    <source>
        <dbReference type="Proteomes" id="UP000242164"/>
    </source>
</evidence>
<dbReference type="PANTHER" id="PTHR40045:SF1">
    <property type="entry name" value="YQCI_YCGG FAMILY PROTEIN"/>
    <property type="match status" value="1"/>
</dbReference>
<dbReference type="AlphaFoldDB" id="A0AAX2CGN3"/>
<protein>
    <recommendedName>
        <fullName evidence="3">YqcI/YcgG family protein</fullName>
    </recommendedName>
</protein>
<dbReference type="Pfam" id="PF08892">
    <property type="entry name" value="YqcI_YcgG"/>
    <property type="match status" value="1"/>
</dbReference>
<dbReference type="InterPro" id="IPR014988">
    <property type="entry name" value="Uncharacterised_YqcI/YcgG"/>
</dbReference>
<reference evidence="1 2" key="1">
    <citation type="submission" date="2016-08" db="EMBL/GenBank/DDBJ databases">
        <authorList>
            <person name="Loux V."/>
            <person name="Rue O."/>
        </authorList>
    </citation>
    <scope>NUCLEOTIDE SEQUENCE [LARGE SCALE GENOMIC DNA]</scope>
    <source>
        <strain evidence="1 2">AFSSA_08CEB44bac</strain>
    </source>
</reference>
<dbReference type="RefSeq" id="WP_041809703.1">
    <property type="nucleotide sequence ID" value="NZ_CP024096.1"/>
</dbReference>
<dbReference type="PANTHER" id="PTHR40045">
    <property type="entry name" value="YCGG FAMILY PROTEIN"/>
    <property type="match status" value="1"/>
</dbReference>
<dbReference type="GeneID" id="33897040"/>
<evidence type="ECO:0000313" key="1">
    <source>
        <dbReference type="EMBL" id="SCL91841.1"/>
    </source>
</evidence>
<sequence>MMILYDKEMLQENRANVPKWQQDVFHSFVLKMTNTHQPFPCIPAQKGFLFNHLRYGFIGDPRKEATSKELAHLLKAYVKQSKDLGNYTSLIVFIETPTKILTKATVTDYENWYWSLLNQTSKLDEKEWPEHVPSDPMKNTWEFCFHEEPYFVYCATPAHVKRQSRYFPCMMLAITPRWVLQEIMKSKKLSEKLKQAIRKRLHSYDTAPIHPSLKWYGEKENYEWQQYFLRDDETIPSKCPFSRAMKYLNNNKS</sequence>